<evidence type="ECO:0000313" key="3">
    <source>
        <dbReference type="Proteomes" id="UP000245880"/>
    </source>
</evidence>
<feature type="domain" description="Protein kinase" evidence="1">
    <location>
        <begin position="121"/>
        <end position="430"/>
    </location>
</feature>
<protein>
    <submittedName>
        <fullName evidence="2">Putative unusual protein kinase regulating ubiquinone biosynthesis (AarF/ABC1/UbiB family)</fullName>
    </submittedName>
</protein>
<reference evidence="2 3" key="1">
    <citation type="submission" date="2018-03" db="EMBL/GenBank/DDBJ databases">
        <title>Genomic Encyclopedia of Archaeal and Bacterial Type Strains, Phase II (KMG-II): from individual species to whole genera.</title>
        <authorList>
            <person name="Goeker M."/>
        </authorList>
    </citation>
    <scope>NUCLEOTIDE SEQUENCE [LARGE SCALE GENOMIC DNA]</scope>
    <source>
        <strain evidence="2 3">DSM 100346</strain>
    </source>
</reference>
<dbReference type="EMBL" id="QGDT01000002">
    <property type="protein sequence ID" value="PWJ59526.1"/>
    <property type="molecule type" value="Genomic_DNA"/>
</dbReference>
<dbReference type="InterPro" id="IPR051130">
    <property type="entry name" value="Mito_struct-func_regulator"/>
</dbReference>
<dbReference type="OrthoDB" id="9795390at2"/>
<keyword evidence="3" id="KW-1185">Reference proteome</keyword>
<keyword evidence="2" id="KW-0808">Transferase</keyword>
<dbReference type="Pfam" id="PF03109">
    <property type="entry name" value="ABC1"/>
    <property type="match status" value="1"/>
</dbReference>
<dbReference type="PROSITE" id="PS50011">
    <property type="entry name" value="PROTEIN_KINASE_DOM"/>
    <property type="match status" value="1"/>
</dbReference>
<dbReference type="SUPFAM" id="SSF56112">
    <property type="entry name" value="Protein kinase-like (PK-like)"/>
    <property type="match status" value="1"/>
</dbReference>
<proteinExistence type="predicted"/>
<dbReference type="GO" id="GO:0004672">
    <property type="term" value="F:protein kinase activity"/>
    <property type="evidence" value="ECO:0007669"/>
    <property type="project" value="InterPro"/>
</dbReference>
<dbReference type="InterPro" id="IPR034646">
    <property type="entry name" value="ADCK3_dom"/>
</dbReference>
<dbReference type="Gene3D" id="1.10.510.10">
    <property type="entry name" value="Transferase(Phosphotransferase) domain 1"/>
    <property type="match status" value="1"/>
</dbReference>
<dbReference type="InterPro" id="IPR004147">
    <property type="entry name" value="ABC1_dom"/>
</dbReference>
<gene>
    <name evidence="2" type="ORF">CLV98_102360</name>
</gene>
<dbReference type="AlphaFoldDB" id="A0A316AQ24"/>
<name>A0A316AQ24_9BACT</name>
<dbReference type="InterPro" id="IPR000719">
    <property type="entry name" value="Prot_kinase_dom"/>
</dbReference>
<dbReference type="RefSeq" id="WP_109673385.1">
    <property type="nucleotide sequence ID" value="NZ_QGDT01000002.1"/>
</dbReference>
<accession>A0A316AQ24</accession>
<evidence type="ECO:0000313" key="2">
    <source>
        <dbReference type="EMBL" id="PWJ59526.1"/>
    </source>
</evidence>
<dbReference type="GO" id="GO:0005524">
    <property type="term" value="F:ATP binding"/>
    <property type="evidence" value="ECO:0007669"/>
    <property type="project" value="InterPro"/>
</dbReference>
<evidence type="ECO:0000259" key="1">
    <source>
        <dbReference type="PROSITE" id="PS50011"/>
    </source>
</evidence>
<dbReference type="PANTHER" id="PTHR43173">
    <property type="entry name" value="ABC1 FAMILY PROTEIN"/>
    <property type="match status" value="1"/>
</dbReference>
<keyword evidence="2" id="KW-0830">Ubiquinone</keyword>
<keyword evidence="2" id="KW-0418">Kinase</keyword>
<dbReference type="Proteomes" id="UP000245880">
    <property type="component" value="Unassembled WGS sequence"/>
</dbReference>
<dbReference type="InterPro" id="IPR011009">
    <property type="entry name" value="Kinase-like_dom_sf"/>
</dbReference>
<dbReference type="CDD" id="cd13970">
    <property type="entry name" value="ABC1_ADCK3"/>
    <property type="match status" value="1"/>
</dbReference>
<comment type="caution">
    <text evidence="2">The sequence shown here is derived from an EMBL/GenBank/DDBJ whole genome shotgun (WGS) entry which is preliminary data.</text>
</comment>
<dbReference type="PANTHER" id="PTHR43173:SF19">
    <property type="entry name" value="AARF DOMAIN-CONTAINING PROTEIN KINASE 1"/>
    <property type="match status" value="1"/>
</dbReference>
<sequence length="430" mass="49143">METIDRIPTSKIQRASKILSTGVKIGGNYLKYYGQKITSPDTALENLNNANAGDIYDGLKNLKGSALKLAQMLSMEKNFLPQAYVEKFSLSQFSVPPLSAPLVEKTFRRYFGKSPKELFDTFDANAINAASIGQVHRATKDGKALAVKIQYPGVAESIGSDLAMVKPIAMRMFNIQAKDSEKYFNEVESKLVEETDYYLEIAQSAEVAKSCAHIPHLKFPTYYPEFSCERVISMDWMDGKHLSEFCRSIPSQDVANKIGQALWDFYMHQVHVLRKVHADPHPGNFLVDEQANLIAIDFGCMKQIPEDFYKPYFELVDPEKLNNTEIYHQKLTELEILLDSDTPAQRAYFSELFYQILSLLTQPFQRESFDFSDESFFNKLAEIGEKYANDAELRKMNMNRGSKHFIYINRTFFGLFSLLHDLKAQVHTQQ</sequence>
<organism evidence="2 3">
    <name type="scientific">Dyadobacter jejuensis</name>
    <dbReference type="NCBI Taxonomy" id="1082580"/>
    <lineage>
        <taxon>Bacteria</taxon>
        <taxon>Pseudomonadati</taxon>
        <taxon>Bacteroidota</taxon>
        <taxon>Cytophagia</taxon>
        <taxon>Cytophagales</taxon>
        <taxon>Spirosomataceae</taxon>
        <taxon>Dyadobacter</taxon>
    </lineage>
</organism>